<dbReference type="SUPFAM" id="SSF53098">
    <property type="entry name" value="Ribonuclease H-like"/>
    <property type="match status" value="1"/>
</dbReference>
<keyword evidence="3" id="KW-1185">Reference proteome</keyword>
<dbReference type="Gene3D" id="3.30.420.10">
    <property type="entry name" value="Ribonuclease H-like superfamily/Ribonuclease H"/>
    <property type="match status" value="1"/>
</dbReference>
<evidence type="ECO:0000313" key="3">
    <source>
        <dbReference type="Proteomes" id="UP000077202"/>
    </source>
</evidence>
<evidence type="ECO:0000256" key="1">
    <source>
        <dbReference type="SAM" id="MobiDB-lite"/>
    </source>
</evidence>
<dbReference type="AlphaFoldDB" id="A0A176VUB9"/>
<dbReference type="Proteomes" id="UP000077202">
    <property type="component" value="Unassembled WGS sequence"/>
</dbReference>
<sequence length="372" mass="42817">MIDELTFHFRIKHQKTTPYNLKANGLTKKSNGLLCKILLKVTVSHAYDWDTKLLAALWAYRTAEKVTTKQTPYYLTYSQHPILPTEFELLTHRILDRRRLGDEESQLYRLQEVLALEEQREAAKQRTEQIQLKRKKAYDKRVRPVSYEELRPFRRKLSELRLDFLLWNWNCVSASICSDVDLLFEKSSVGLTHIEEFSYGPLFSSERQGTNGWKTADYIDPKRKAFALGIMHILRQARTTKGIEDDTRQPSIPPQTTARGPVQVDVVQRRKKPKRRLAKRRKVVSDDEGDLALEVRRTETEVDVIRQSRTRARPKKRANRELMAAKVSDSSVKKIVAPIVSIAEVVVGESIQPVEMEGPSGVLIEVLADAPA</sequence>
<protein>
    <recommendedName>
        <fullName evidence="4">Integrase catalytic domain-containing protein</fullName>
    </recommendedName>
</protein>
<dbReference type="EMBL" id="LVLJ01002607">
    <property type="protein sequence ID" value="OAE24398.1"/>
    <property type="molecule type" value="Genomic_DNA"/>
</dbReference>
<dbReference type="PANTHER" id="PTHR48475:SF1">
    <property type="entry name" value="RNASE H TYPE-1 DOMAIN-CONTAINING PROTEIN"/>
    <property type="match status" value="1"/>
</dbReference>
<comment type="caution">
    <text evidence="2">The sequence shown here is derived from an EMBL/GenBank/DDBJ whole genome shotgun (WGS) entry which is preliminary data.</text>
</comment>
<reference evidence="2" key="1">
    <citation type="submission" date="2016-03" db="EMBL/GenBank/DDBJ databases">
        <title>Mechanisms controlling the formation of the plant cell surface in tip-growing cells are functionally conserved among land plants.</title>
        <authorList>
            <person name="Honkanen S."/>
            <person name="Jones V.A."/>
            <person name="Morieri G."/>
            <person name="Champion C."/>
            <person name="Hetherington A.J."/>
            <person name="Kelly S."/>
            <person name="Saint-Marcoux D."/>
            <person name="Proust H."/>
            <person name="Prescott H."/>
            <person name="Dolan L."/>
        </authorList>
    </citation>
    <scope>NUCLEOTIDE SEQUENCE [LARGE SCALE GENOMIC DNA]</scope>
    <source>
        <tissue evidence="2">Whole gametophyte</tissue>
    </source>
</reference>
<evidence type="ECO:0008006" key="4">
    <source>
        <dbReference type="Google" id="ProtNLM"/>
    </source>
</evidence>
<dbReference type="GO" id="GO:0003676">
    <property type="term" value="F:nucleic acid binding"/>
    <property type="evidence" value="ECO:0007669"/>
    <property type="project" value="InterPro"/>
</dbReference>
<dbReference type="InterPro" id="IPR012337">
    <property type="entry name" value="RNaseH-like_sf"/>
</dbReference>
<name>A0A176VUB9_MARPO</name>
<feature type="region of interest" description="Disordered" evidence="1">
    <location>
        <begin position="240"/>
        <end position="261"/>
    </location>
</feature>
<gene>
    <name evidence="2" type="ORF">AXG93_4530s1000</name>
</gene>
<proteinExistence type="predicted"/>
<dbReference type="InterPro" id="IPR036397">
    <property type="entry name" value="RNaseH_sf"/>
</dbReference>
<evidence type="ECO:0000313" key="2">
    <source>
        <dbReference type="EMBL" id="OAE24398.1"/>
    </source>
</evidence>
<dbReference type="PANTHER" id="PTHR48475">
    <property type="entry name" value="RIBONUCLEASE H"/>
    <property type="match status" value="1"/>
</dbReference>
<organism evidence="2 3">
    <name type="scientific">Marchantia polymorpha subsp. ruderalis</name>
    <dbReference type="NCBI Taxonomy" id="1480154"/>
    <lineage>
        <taxon>Eukaryota</taxon>
        <taxon>Viridiplantae</taxon>
        <taxon>Streptophyta</taxon>
        <taxon>Embryophyta</taxon>
        <taxon>Marchantiophyta</taxon>
        <taxon>Marchantiopsida</taxon>
        <taxon>Marchantiidae</taxon>
        <taxon>Marchantiales</taxon>
        <taxon>Marchantiaceae</taxon>
        <taxon>Marchantia</taxon>
    </lineage>
</organism>
<accession>A0A176VUB9</accession>